<feature type="transmembrane region" description="Helical" evidence="1">
    <location>
        <begin position="105"/>
        <end position="136"/>
    </location>
</feature>
<keyword evidence="1" id="KW-1133">Transmembrane helix</keyword>
<reference evidence="2 3" key="1">
    <citation type="submission" date="2015-02" db="EMBL/GenBank/DDBJ databases">
        <title>Draft genome of a novel marine cyanobacterium (Chroococcales) isolated from South Atlantic Ocean.</title>
        <authorList>
            <person name="Rigonato J."/>
            <person name="Alvarenga D.O."/>
            <person name="Branco L.H."/>
            <person name="Varani A.M."/>
            <person name="Brandini F.P."/>
            <person name="Fiore M.F."/>
        </authorList>
    </citation>
    <scope>NUCLEOTIDE SEQUENCE [LARGE SCALE GENOMIC DNA]</scope>
    <source>
        <strain evidence="2 3">CENA595</strain>
    </source>
</reference>
<dbReference type="RefSeq" id="WP_045056253.1">
    <property type="nucleotide sequence ID" value="NZ_CAWMDP010000018.1"/>
</dbReference>
<name>A0A0D8ZSN9_9CYAN</name>
<keyword evidence="1" id="KW-0472">Membrane</keyword>
<accession>A0A0D8ZSN9</accession>
<comment type="caution">
    <text evidence="2">The sequence shown here is derived from an EMBL/GenBank/DDBJ whole genome shotgun (WGS) entry which is preliminary data.</text>
</comment>
<dbReference type="AlphaFoldDB" id="A0A0D8ZSN9"/>
<dbReference type="Proteomes" id="UP000032452">
    <property type="component" value="Unassembled WGS sequence"/>
</dbReference>
<sequence length="140" mass="15563">MRSVEDYLFHLTSVETLSNQVLNHYTVSHEGREICIVVEHSRNAKIISALASGKDIESVGRNKEEALKKFLSGIQANVIEQEIAPGITERTILNNDQANSTKNAIYCFISVVGLMLLFTGQVSLLVILVFITWLFVVSNP</sequence>
<evidence type="ECO:0000256" key="1">
    <source>
        <dbReference type="SAM" id="Phobius"/>
    </source>
</evidence>
<dbReference type="EMBL" id="JYON01000025">
    <property type="protein sequence ID" value="KJH70231.1"/>
    <property type="molecule type" value="Genomic_DNA"/>
</dbReference>
<evidence type="ECO:0000313" key="3">
    <source>
        <dbReference type="Proteomes" id="UP000032452"/>
    </source>
</evidence>
<organism evidence="2 3">
    <name type="scientific">Aliterella atlantica CENA595</name>
    <dbReference type="NCBI Taxonomy" id="1618023"/>
    <lineage>
        <taxon>Bacteria</taxon>
        <taxon>Bacillati</taxon>
        <taxon>Cyanobacteriota</taxon>
        <taxon>Cyanophyceae</taxon>
        <taxon>Chroococcidiopsidales</taxon>
        <taxon>Aliterellaceae</taxon>
        <taxon>Aliterella</taxon>
    </lineage>
</organism>
<proteinExistence type="predicted"/>
<dbReference type="STRING" id="1618023.UH38_18920"/>
<evidence type="ECO:0000313" key="2">
    <source>
        <dbReference type="EMBL" id="KJH70231.1"/>
    </source>
</evidence>
<protein>
    <submittedName>
        <fullName evidence="2">Uncharacterized protein</fullName>
    </submittedName>
</protein>
<gene>
    <name evidence="2" type="ORF">UH38_18920</name>
</gene>
<keyword evidence="1" id="KW-0812">Transmembrane</keyword>
<keyword evidence="3" id="KW-1185">Reference proteome</keyword>